<evidence type="ECO:0000313" key="5">
    <source>
        <dbReference type="Proteomes" id="UP000198940"/>
    </source>
</evidence>
<keyword evidence="1" id="KW-0812">Transmembrane</keyword>
<dbReference type="STRING" id="1055723.SAMN05216293_1069"/>
<dbReference type="Proteomes" id="UP000184031">
    <property type="component" value="Unassembled WGS sequence"/>
</dbReference>
<reference evidence="3 4" key="1">
    <citation type="submission" date="2016-11" db="EMBL/GenBank/DDBJ databases">
        <authorList>
            <person name="Varghese N."/>
            <person name="Submissions S."/>
        </authorList>
    </citation>
    <scope>NUCLEOTIDE SEQUENCE [LARGE SCALE GENOMIC DNA]</scope>
    <source>
        <strain evidence="3 4">CGMCC 1.12174</strain>
        <strain evidence="2 5">DSM 26351</strain>
    </source>
</reference>
<evidence type="ECO:0000313" key="4">
    <source>
        <dbReference type="Proteomes" id="UP000184031"/>
    </source>
</evidence>
<keyword evidence="1" id="KW-0472">Membrane</keyword>
<evidence type="ECO:0000313" key="3">
    <source>
        <dbReference type="EMBL" id="SHK42135.1"/>
    </source>
</evidence>
<name>A0A1M6SBR6_9FLAO</name>
<dbReference type="OrthoDB" id="800022at2"/>
<sequence>MMTEWPPLYTAIILILLIYYSGLLLWISYHKFKSPPRHFPVSDETDSMGNTIPFEETSEETFQKIEELSEALKKTIAKAFGNNYNRSELLGSLANVLRQYPSLQHFPFKAAIHELIASECEKYGPVGLRDNELKDLWQSGSDRP</sequence>
<dbReference type="AlphaFoldDB" id="A0A1M6SBR6"/>
<dbReference type="EMBL" id="FRAT01000002">
    <property type="protein sequence ID" value="SHK42135.1"/>
    <property type="molecule type" value="Genomic_DNA"/>
</dbReference>
<evidence type="ECO:0000256" key="1">
    <source>
        <dbReference type="SAM" id="Phobius"/>
    </source>
</evidence>
<feature type="transmembrane region" description="Helical" evidence="1">
    <location>
        <begin position="6"/>
        <end position="27"/>
    </location>
</feature>
<dbReference type="EMBL" id="FOKU01000002">
    <property type="protein sequence ID" value="SFB79772.1"/>
    <property type="molecule type" value="Genomic_DNA"/>
</dbReference>
<accession>A0A1M6SBR6</accession>
<protein>
    <submittedName>
        <fullName evidence="3">Uncharacterized protein</fullName>
    </submittedName>
</protein>
<comment type="caution">
    <text evidence="3">The sequence shown here is derived from an EMBL/GenBank/DDBJ whole genome shotgun (WGS) entry which is preliminary data.</text>
</comment>
<keyword evidence="1" id="KW-1133">Transmembrane helix</keyword>
<evidence type="ECO:0000313" key="2">
    <source>
        <dbReference type="EMBL" id="SFB79772.1"/>
    </source>
</evidence>
<organism evidence="3 4">
    <name type="scientific">Flagellimonas taeanensis</name>
    <dbReference type="NCBI Taxonomy" id="1005926"/>
    <lineage>
        <taxon>Bacteria</taxon>
        <taxon>Pseudomonadati</taxon>
        <taxon>Bacteroidota</taxon>
        <taxon>Flavobacteriia</taxon>
        <taxon>Flavobacteriales</taxon>
        <taxon>Flavobacteriaceae</taxon>
        <taxon>Flagellimonas</taxon>
    </lineage>
</organism>
<dbReference type="Proteomes" id="UP000198940">
    <property type="component" value="Unassembled WGS sequence"/>
</dbReference>
<gene>
    <name evidence="2" type="ORF">SAMN04487891_102390</name>
    <name evidence="3" type="ORF">SAMN05216293_1069</name>
</gene>
<proteinExistence type="predicted"/>
<keyword evidence="5" id="KW-1185">Reference proteome</keyword>
<dbReference type="RefSeq" id="WP_143070674.1">
    <property type="nucleotide sequence ID" value="NZ_FOKU01000002.1"/>
</dbReference>